<dbReference type="PANTHER" id="PTHR10174">
    <property type="entry name" value="ALPHA-TOCOPHEROL TRANSFER PROTEIN-RELATED"/>
    <property type="match status" value="1"/>
</dbReference>
<dbReference type="STRING" id="568069.A0A1J1J164"/>
<dbReference type="GO" id="GO:1902936">
    <property type="term" value="F:phosphatidylinositol bisphosphate binding"/>
    <property type="evidence" value="ECO:0007669"/>
    <property type="project" value="TreeGrafter"/>
</dbReference>
<dbReference type="SMART" id="SM00516">
    <property type="entry name" value="SEC14"/>
    <property type="match status" value="1"/>
</dbReference>
<keyword evidence="3" id="KW-1185">Reference proteome</keyword>
<proteinExistence type="predicted"/>
<dbReference type="InterPro" id="IPR011074">
    <property type="entry name" value="CRAL/TRIO_N_dom"/>
</dbReference>
<dbReference type="Gene3D" id="3.40.525.10">
    <property type="entry name" value="CRAL-TRIO lipid binding domain"/>
    <property type="match status" value="1"/>
</dbReference>
<dbReference type="PRINTS" id="PR00180">
    <property type="entry name" value="CRETINALDHBP"/>
</dbReference>
<accession>A0A1J1J164</accession>
<protein>
    <submittedName>
        <fullName evidence="2">CLUMA_CG018229, isoform A</fullName>
    </submittedName>
</protein>
<dbReference type="SUPFAM" id="SSF52087">
    <property type="entry name" value="CRAL/TRIO domain"/>
    <property type="match status" value="1"/>
</dbReference>
<dbReference type="Pfam" id="PF00650">
    <property type="entry name" value="CRAL_TRIO"/>
    <property type="match status" value="1"/>
</dbReference>
<dbReference type="AlphaFoldDB" id="A0A1J1J164"/>
<dbReference type="InterPro" id="IPR036865">
    <property type="entry name" value="CRAL-TRIO_dom_sf"/>
</dbReference>
<dbReference type="GO" id="GO:0016020">
    <property type="term" value="C:membrane"/>
    <property type="evidence" value="ECO:0007669"/>
    <property type="project" value="TreeGrafter"/>
</dbReference>
<dbReference type="PROSITE" id="PS50191">
    <property type="entry name" value="CRAL_TRIO"/>
    <property type="match status" value="1"/>
</dbReference>
<dbReference type="CDD" id="cd00170">
    <property type="entry name" value="SEC14"/>
    <property type="match status" value="1"/>
</dbReference>
<gene>
    <name evidence="2" type="ORF">CLUMA_CG018229</name>
</gene>
<evidence type="ECO:0000259" key="1">
    <source>
        <dbReference type="PROSITE" id="PS50191"/>
    </source>
</evidence>
<name>A0A1J1J164_9DIPT</name>
<evidence type="ECO:0000313" key="3">
    <source>
        <dbReference type="Proteomes" id="UP000183832"/>
    </source>
</evidence>
<dbReference type="Proteomes" id="UP000183832">
    <property type="component" value="Unassembled WGS sequence"/>
</dbReference>
<dbReference type="EMBL" id="CVRI01000064">
    <property type="protein sequence ID" value="CRL05182.1"/>
    <property type="molecule type" value="Genomic_DNA"/>
</dbReference>
<dbReference type="SMART" id="SM01100">
    <property type="entry name" value="CRAL_TRIO_N"/>
    <property type="match status" value="1"/>
</dbReference>
<dbReference type="OrthoDB" id="16405at2759"/>
<dbReference type="InterPro" id="IPR036273">
    <property type="entry name" value="CRAL/TRIO_N_dom_sf"/>
</dbReference>
<dbReference type="InterPro" id="IPR001251">
    <property type="entry name" value="CRAL-TRIO_dom"/>
</dbReference>
<dbReference type="SUPFAM" id="SSF46938">
    <property type="entry name" value="CRAL/TRIO N-terminal domain"/>
    <property type="match status" value="1"/>
</dbReference>
<feature type="domain" description="CRAL-TRIO" evidence="1">
    <location>
        <begin position="90"/>
        <end position="247"/>
    </location>
</feature>
<sequence>MLSKFYIDKAKSELREDETRKSQSLAQFREWISKHPFLSEARKDESYLLQFLRSRKYNMDEAFQLFERIYLSRKRYPKFFDIDQEVVEKAYDLYEAGYCYPLSGRTKDGQRVVLIQTKKLDTEKFTIFDGSRLLCFVIQALLEEEETQIAGIILVFDHSGANIKHLMLPMDFRDFMDLSLKCSMYRQKGFYILNIPTFGQILFDIFKSVLSEKLRNRIHTLKPDDLKNHIDPEMLPVEYGGVKNEEEMKEEFKKVRDEKKEIWDHLLHFEVDWSKVPKEKIWSNSEEETVGSFRKLEID</sequence>
<reference evidence="2 3" key="1">
    <citation type="submission" date="2015-04" db="EMBL/GenBank/DDBJ databases">
        <authorList>
            <person name="Syromyatnikov M.Y."/>
            <person name="Popov V.N."/>
        </authorList>
    </citation>
    <scope>NUCLEOTIDE SEQUENCE [LARGE SCALE GENOMIC DNA]</scope>
</reference>
<dbReference type="Gene3D" id="1.10.8.20">
    <property type="entry name" value="N-terminal domain of phosphatidylinositol transfer protein sec14p"/>
    <property type="match status" value="1"/>
</dbReference>
<evidence type="ECO:0000313" key="2">
    <source>
        <dbReference type="EMBL" id="CRL05182.1"/>
    </source>
</evidence>
<organism evidence="2 3">
    <name type="scientific">Clunio marinus</name>
    <dbReference type="NCBI Taxonomy" id="568069"/>
    <lineage>
        <taxon>Eukaryota</taxon>
        <taxon>Metazoa</taxon>
        <taxon>Ecdysozoa</taxon>
        <taxon>Arthropoda</taxon>
        <taxon>Hexapoda</taxon>
        <taxon>Insecta</taxon>
        <taxon>Pterygota</taxon>
        <taxon>Neoptera</taxon>
        <taxon>Endopterygota</taxon>
        <taxon>Diptera</taxon>
        <taxon>Nematocera</taxon>
        <taxon>Chironomoidea</taxon>
        <taxon>Chironomidae</taxon>
        <taxon>Clunio</taxon>
    </lineage>
</organism>
<dbReference type="PANTHER" id="PTHR10174:SF208">
    <property type="entry name" value="CRAL-TRIO DOMAIN-CONTAINING PROTEIN DDB_G0278031"/>
    <property type="match status" value="1"/>
</dbReference>